<protein>
    <recommendedName>
        <fullName evidence="2">Potassium channel domain-containing protein</fullName>
    </recommendedName>
</protein>
<gene>
    <name evidence="3" type="ORF">K2173_015344</name>
</gene>
<reference evidence="3 4" key="1">
    <citation type="submission" date="2021-09" db="EMBL/GenBank/DDBJ databases">
        <title>Genomic insights and catalytic innovation underlie evolution of tropane alkaloids biosynthesis.</title>
        <authorList>
            <person name="Wang Y.-J."/>
            <person name="Tian T."/>
            <person name="Huang J.-P."/>
            <person name="Huang S.-X."/>
        </authorList>
    </citation>
    <scope>NUCLEOTIDE SEQUENCE [LARGE SCALE GENOMIC DNA]</scope>
    <source>
        <strain evidence="3">KIB-2018</strain>
        <tissue evidence="3">Leaf</tissue>
    </source>
</reference>
<proteinExistence type="predicted"/>
<dbReference type="SUPFAM" id="SSF81324">
    <property type="entry name" value="Voltage-gated potassium channels"/>
    <property type="match status" value="1"/>
</dbReference>
<dbReference type="Proteomes" id="UP001159364">
    <property type="component" value="Linkage Group LG09"/>
</dbReference>
<keyword evidence="1" id="KW-0812">Transmembrane</keyword>
<keyword evidence="4" id="KW-1185">Reference proteome</keyword>
<sequence length="165" mass="18076">MDSFYCVFSTITTLGYGDQSFSTTAGPSFAIFWILVISAGLSFPCIMVSNNATEPLRQVSVDPDQKISANIPHRTRFIRRVRSAPLAEFVPKDIAADGALKHSNSIFGELHSSCRKIAAFLAVCLGVGTVCFYFVRDDIKGKKTNGILELPASRQTLISYKFAQV</sequence>
<evidence type="ECO:0000313" key="3">
    <source>
        <dbReference type="EMBL" id="KAJ8754832.1"/>
    </source>
</evidence>
<organism evidence="3 4">
    <name type="scientific">Erythroxylum novogranatense</name>
    <dbReference type="NCBI Taxonomy" id="1862640"/>
    <lineage>
        <taxon>Eukaryota</taxon>
        <taxon>Viridiplantae</taxon>
        <taxon>Streptophyta</taxon>
        <taxon>Embryophyta</taxon>
        <taxon>Tracheophyta</taxon>
        <taxon>Spermatophyta</taxon>
        <taxon>Magnoliopsida</taxon>
        <taxon>eudicotyledons</taxon>
        <taxon>Gunneridae</taxon>
        <taxon>Pentapetalae</taxon>
        <taxon>rosids</taxon>
        <taxon>fabids</taxon>
        <taxon>Malpighiales</taxon>
        <taxon>Erythroxylaceae</taxon>
        <taxon>Erythroxylum</taxon>
    </lineage>
</organism>
<evidence type="ECO:0000313" key="4">
    <source>
        <dbReference type="Proteomes" id="UP001159364"/>
    </source>
</evidence>
<keyword evidence="1" id="KW-0472">Membrane</keyword>
<keyword evidence="1" id="KW-1133">Transmembrane helix</keyword>
<feature type="transmembrane region" description="Helical" evidence="1">
    <location>
        <begin position="30"/>
        <end position="48"/>
    </location>
</feature>
<dbReference type="AlphaFoldDB" id="A0AAV8SRF2"/>
<dbReference type="Gene3D" id="1.10.287.70">
    <property type="match status" value="1"/>
</dbReference>
<dbReference type="EMBL" id="JAIWQS010000009">
    <property type="protein sequence ID" value="KAJ8754832.1"/>
    <property type="molecule type" value="Genomic_DNA"/>
</dbReference>
<name>A0AAV8SRF2_9ROSI</name>
<feature type="transmembrane region" description="Helical" evidence="1">
    <location>
        <begin position="117"/>
        <end position="135"/>
    </location>
</feature>
<evidence type="ECO:0000259" key="2">
    <source>
        <dbReference type="Pfam" id="PF07885"/>
    </source>
</evidence>
<dbReference type="InterPro" id="IPR013099">
    <property type="entry name" value="K_chnl_dom"/>
</dbReference>
<feature type="domain" description="Potassium channel" evidence="2">
    <location>
        <begin position="1"/>
        <end position="48"/>
    </location>
</feature>
<dbReference type="Pfam" id="PF07885">
    <property type="entry name" value="Ion_trans_2"/>
    <property type="match status" value="1"/>
</dbReference>
<accession>A0AAV8SRF2</accession>
<evidence type="ECO:0000256" key="1">
    <source>
        <dbReference type="SAM" id="Phobius"/>
    </source>
</evidence>
<comment type="caution">
    <text evidence="3">The sequence shown here is derived from an EMBL/GenBank/DDBJ whole genome shotgun (WGS) entry which is preliminary data.</text>
</comment>